<gene>
    <name evidence="12" type="ORF">BA92_05645</name>
    <name evidence="11" type="ORF">IE90_11680</name>
</gene>
<dbReference type="OrthoDB" id="9811744at2"/>
<dbReference type="GO" id="GO:0005829">
    <property type="term" value="C:cytosol"/>
    <property type="evidence" value="ECO:0007669"/>
    <property type="project" value="TreeGrafter"/>
</dbReference>
<evidence type="ECO:0000313" key="13">
    <source>
        <dbReference type="Proteomes" id="UP000031937"/>
    </source>
</evidence>
<dbReference type="SUPFAM" id="SSF51717">
    <property type="entry name" value="Dihydropteroate synthetase-like"/>
    <property type="match status" value="1"/>
</dbReference>
<evidence type="ECO:0000256" key="7">
    <source>
        <dbReference type="ARBA" id="ARBA00022842"/>
    </source>
</evidence>
<dbReference type="EMBL" id="JPIT01000031">
    <property type="protein sequence ID" value="KIO43765.1"/>
    <property type="molecule type" value="Genomic_DNA"/>
</dbReference>
<dbReference type="Proteomes" id="UP000031980">
    <property type="component" value="Unassembled WGS sequence"/>
</dbReference>
<proteinExistence type="inferred from homology"/>
<evidence type="ECO:0000256" key="4">
    <source>
        <dbReference type="ARBA" id="ARBA00012458"/>
    </source>
</evidence>
<evidence type="ECO:0000313" key="11">
    <source>
        <dbReference type="EMBL" id="KIO43765.1"/>
    </source>
</evidence>
<dbReference type="PANTHER" id="PTHR20941:SF1">
    <property type="entry name" value="FOLIC ACID SYNTHESIS PROTEIN FOL1"/>
    <property type="match status" value="1"/>
</dbReference>
<protein>
    <recommendedName>
        <fullName evidence="4 9">Dihydropteroate synthase</fullName>
        <shortName evidence="9">DHPS</shortName>
        <ecNumber evidence="4 9">2.5.1.15</ecNumber>
    </recommendedName>
    <alternativeName>
        <fullName evidence="9">Dihydropteroate pyrophosphorylase</fullName>
    </alternativeName>
</protein>
<reference evidence="12 14" key="1">
    <citation type="submission" date="2014-07" db="EMBL/GenBank/DDBJ databases">
        <title>Porphyromonadaceae bacterium OUH 308042 = ATCC BAA-2681 = DSM 28342 draft genome.</title>
        <authorList>
            <person name="Sydenham T.V."/>
            <person name="Hasman H."/>
            <person name="Justensen U.S."/>
        </authorList>
    </citation>
    <scope>NUCLEOTIDE SEQUENCE [LARGE SCALE GENOMIC DNA]</scope>
    <source>
        <strain evidence="12 14">OUH 308042</strain>
    </source>
</reference>
<evidence type="ECO:0000313" key="12">
    <source>
        <dbReference type="EMBL" id="KIO45928.1"/>
    </source>
</evidence>
<dbReference type="Pfam" id="PF00809">
    <property type="entry name" value="Pterin_bind"/>
    <property type="match status" value="1"/>
</dbReference>
<sequence length="281" mass="31719">MKKLIEIGDRKLNLAEPVVMGILNVTPDSFYDGGKYLSEVRMIERINTIVEEGASIIDVGAYSTRPGAAFVDEKEELSRLSFAVELIRKYHPELPVSIDTFRANVAKEIFHCLGPVIVNDISGGTMDDRMFETIAEMNVPYVLMHIQGTPQDMQKNPHYEDVVREVYDFLAERIKRLNDLGFDKIIVDQGFGFGKTVAHNYQLMDKMEIFLELGYPLLVGVSRKSMICRLLDVTPQEALNGTTVLNTVSLLKGANILRVHDVREAVEAIRIVDAMHFRSIE</sequence>
<dbReference type="InterPro" id="IPR000489">
    <property type="entry name" value="Pterin-binding_dom"/>
</dbReference>
<comment type="catalytic activity">
    <reaction evidence="1">
        <text>(7,8-dihydropterin-6-yl)methyl diphosphate + 4-aminobenzoate = 7,8-dihydropteroate + diphosphate</text>
        <dbReference type="Rhea" id="RHEA:19949"/>
        <dbReference type="ChEBI" id="CHEBI:17836"/>
        <dbReference type="ChEBI" id="CHEBI:17839"/>
        <dbReference type="ChEBI" id="CHEBI:33019"/>
        <dbReference type="ChEBI" id="CHEBI:72950"/>
        <dbReference type="EC" id="2.5.1.15"/>
    </reaction>
</comment>
<dbReference type="GO" id="GO:0046656">
    <property type="term" value="P:folic acid biosynthetic process"/>
    <property type="evidence" value="ECO:0007669"/>
    <property type="project" value="UniProtKB-KW"/>
</dbReference>
<name>A0A0C3MHB4_9PORP</name>
<comment type="caution">
    <text evidence="12">The sequence shown here is derived from an EMBL/GenBank/DDBJ whole genome shotgun (WGS) entry which is preliminary data.</text>
</comment>
<dbReference type="Proteomes" id="UP000031937">
    <property type="component" value="Unassembled WGS sequence"/>
</dbReference>
<dbReference type="RefSeq" id="WP_041504097.1">
    <property type="nucleotide sequence ID" value="NZ_JPIT01000031.1"/>
</dbReference>
<keyword evidence="6 9" id="KW-0479">Metal-binding</keyword>
<dbReference type="InterPro" id="IPR011005">
    <property type="entry name" value="Dihydropteroate_synth-like_sf"/>
</dbReference>
<dbReference type="PROSITE" id="PS00793">
    <property type="entry name" value="DHPS_2"/>
    <property type="match status" value="1"/>
</dbReference>
<evidence type="ECO:0000256" key="6">
    <source>
        <dbReference type="ARBA" id="ARBA00022723"/>
    </source>
</evidence>
<dbReference type="NCBIfam" id="TIGR01496">
    <property type="entry name" value="DHPS"/>
    <property type="match status" value="1"/>
</dbReference>
<dbReference type="CDD" id="cd00739">
    <property type="entry name" value="DHPS"/>
    <property type="match status" value="1"/>
</dbReference>
<evidence type="ECO:0000256" key="2">
    <source>
        <dbReference type="ARBA" id="ARBA00001946"/>
    </source>
</evidence>
<dbReference type="GO" id="GO:0004156">
    <property type="term" value="F:dihydropteroate synthase activity"/>
    <property type="evidence" value="ECO:0007669"/>
    <property type="project" value="UniProtKB-EC"/>
</dbReference>
<evidence type="ECO:0000256" key="8">
    <source>
        <dbReference type="ARBA" id="ARBA00022909"/>
    </source>
</evidence>
<dbReference type="EC" id="2.5.1.15" evidence="4 9"/>
<dbReference type="InterPro" id="IPR045031">
    <property type="entry name" value="DHP_synth-like"/>
</dbReference>
<reference evidence="11 13" key="2">
    <citation type="submission" date="2014-07" db="EMBL/GenBank/DDBJ databases">
        <title>Porphyromonadaceae bacterium OUH 334697 = ATCC BAA-2682 = DSM 28341 draft genome.</title>
        <authorList>
            <person name="Sydenham T.V."/>
            <person name="Hasman H."/>
            <person name="Justesen U.S."/>
        </authorList>
    </citation>
    <scope>NUCLEOTIDE SEQUENCE [LARGE SCALE GENOMIC DNA]</scope>
    <source>
        <strain evidence="11 13">OUH 334697</strain>
    </source>
</reference>
<feature type="domain" description="Pterin-binding" evidence="10">
    <location>
        <begin position="17"/>
        <end position="270"/>
    </location>
</feature>
<evidence type="ECO:0000313" key="14">
    <source>
        <dbReference type="Proteomes" id="UP000031980"/>
    </source>
</evidence>
<dbReference type="PROSITE" id="PS00792">
    <property type="entry name" value="DHPS_1"/>
    <property type="match status" value="1"/>
</dbReference>
<comment type="similarity">
    <text evidence="9">Belongs to the DHPS family.</text>
</comment>
<keyword evidence="8 9" id="KW-0289">Folate biosynthesis</keyword>
<evidence type="ECO:0000259" key="10">
    <source>
        <dbReference type="PROSITE" id="PS50972"/>
    </source>
</evidence>
<dbReference type="PANTHER" id="PTHR20941">
    <property type="entry name" value="FOLATE SYNTHESIS PROTEINS"/>
    <property type="match status" value="1"/>
</dbReference>
<dbReference type="EMBL" id="JPIU01000037">
    <property type="protein sequence ID" value="KIO45928.1"/>
    <property type="molecule type" value="Genomic_DNA"/>
</dbReference>
<dbReference type="PROSITE" id="PS50972">
    <property type="entry name" value="PTERIN_BINDING"/>
    <property type="match status" value="1"/>
</dbReference>
<organism evidence="12 14">
    <name type="scientific">Sanguibacteroides justesenii</name>
    <dbReference type="NCBI Taxonomy" id="1547597"/>
    <lineage>
        <taxon>Bacteria</taxon>
        <taxon>Pseudomonadati</taxon>
        <taxon>Bacteroidota</taxon>
        <taxon>Bacteroidia</taxon>
        <taxon>Bacteroidales</taxon>
        <taxon>Porphyromonadaceae</taxon>
        <taxon>Sanguibacteroides</taxon>
    </lineage>
</organism>
<comment type="function">
    <text evidence="9">Catalyzes the condensation of para-aminobenzoate (pABA) with 6-hydroxymethyl-7,8-dihydropterin diphosphate (DHPt-PP) to form 7,8-dihydropteroate (H2Pte), the immediate precursor of folate derivatives.</text>
</comment>
<accession>A0A0C3MHB4</accession>
<dbReference type="InterPro" id="IPR006390">
    <property type="entry name" value="DHP_synth_dom"/>
</dbReference>
<evidence type="ECO:0000256" key="5">
    <source>
        <dbReference type="ARBA" id="ARBA00022679"/>
    </source>
</evidence>
<keyword evidence="7 9" id="KW-0460">Magnesium</keyword>
<evidence type="ECO:0000256" key="9">
    <source>
        <dbReference type="RuleBase" id="RU361205"/>
    </source>
</evidence>
<evidence type="ECO:0000256" key="1">
    <source>
        <dbReference type="ARBA" id="ARBA00000012"/>
    </source>
</evidence>
<dbReference type="UniPathway" id="UPA00077">
    <property type="reaction ID" value="UER00156"/>
</dbReference>
<dbReference type="Gene3D" id="3.20.20.20">
    <property type="entry name" value="Dihydropteroate synthase-like"/>
    <property type="match status" value="1"/>
</dbReference>
<dbReference type="GO" id="GO:0046872">
    <property type="term" value="F:metal ion binding"/>
    <property type="evidence" value="ECO:0007669"/>
    <property type="project" value="UniProtKB-KW"/>
</dbReference>
<comment type="cofactor">
    <cofactor evidence="2 9">
        <name>Mg(2+)</name>
        <dbReference type="ChEBI" id="CHEBI:18420"/>
    </cofactor>
</comment>
<dbReference type="GO" id="GO:0046654">
    <property type="term" value="P:tetrahydrofolate biosynthetic process"/>
    <property type="evidence" value="ECO:0007669"/>
    <property type="project" value="UniProtKB-UniPathway"/>
</dbReference>
<comment type="pathway">
    <text evidence="3 9">Cofactor biosynthesis; tetrahydrofolate biosynthesis; 7,8-dihydrofolate from 2-amino-4-hydroxy-6-hydroxymethyl-7,8-dihydropteridine diphosphate and 4-aminobenzoate: step 1/2.</text>
</comment>
<keyword evidence="5 9" id="KW-0808">Transferase</keyword>
<evidence type="ECO:0000256" key="3">
    <source>
        <dbReference type="ARBA" id="ARBA00004763"/>
    </source>
</evidence>
<dbReference type="AlphaFoldDB" id="A0A0C3MHB4"/>
<keyword evidence="14" id="KW-1185">Reference proteome</keyword>